<protein>
    <recommendedName>
        <fullName evidence="6">JmjC domain-containing protein</fullName>
    </recommendedName>
</protein>
<dbReference type="AlphaFoldDB" id="A0A813VD47"/>
<dbReference type="Proteomes" id="UP000681722">
    <property type="component" value="Unassembled WGS sequence"/>
</dbReference>
<dbReference type="EMBL" id="CAJOBC010000755">
    <property type="protein sequence ID" value="CAF3622121.1"/>
    <property type="molecule type" value="Genomic_DNA"/>
</dbReference>
<dbReference type="InterPro" id="IPR002048">
    <property type="entry name" value="EF_hand_dom"/>
</dbReference>
<comment type="caution">
    <text evidence="3">The sequence shown here is derived from an EMBL/GenBank/DDBJ whole genome shotgun (WGS) entry which is preliminary data.</text>
</comment>
<dbReference type="InterPro" id="IPR041667">
    <property type="entry name" value="Cupin_8"/>
</dbReference>
<proteinExistence type="predicted"/>
<evidence type="ECO:0000259" key="1">
    <source>
        <dbReference type="PROSITE" id="PS50222"/>
    </source>
</evidence>
<evidence type="ECO:0000313" key="3">
    <source>
        <dbReference type="EMBL" id="CAF0834956.1"/>
    </source>
</evidence>
<dbReference type="Gene3D" id="2.60.120.650">
    <property type="entry name" value="Cupin"/>
    <property type="match status" value="2"/>
</dbReference>
<dbReference type="Pfam" id="PF13621">
    <property type="entry name" value="Cupin_8"/>
    <property type="match status" value="1"/>
</dbReference>
<dbReference type="EMBL" id="CAJNOQ010000755">
    <property type="protein sequence ID" value="CAF0834956.1"/>
    <property type="molecule type" value="Genomic_DNA"/>
</dbReference>
<feature type="domain" description="EF-hand" evidence="1">
    <location>
        <begin position="360"/>
        <end position="395"/>
    </location>
</feature>
<evidence type="ECO:0000313" key="4">
    <source>
        <dbReference type="EMBL" id="CAF3622121.1"/>
    </source>
</evidence>
<name>A0A813VD47_9BILA</name>
<organism evidence="3 5">
    <name type="scientific">Didymodactylos carnosus</name>
    <dbReference type="NCBI Taxonomy" id="1234261"/>
    <lineage>
        <taxon>Eukaryota</taxon>
        <taxon>Metazoa</taxon>
        <taxon>Spiralia</taxon>
        <taxon>Gnathifera</taxon>
        <taxon>Rotifera</taxon>
        <taxon>Eurotatoria</taxon>
        <taxon>Bdelloidea</taxon>
        <taxon>Philodinida</taxon>
        <taxon>Philodinidae</taxon>
        <taxon>Didymodactylos</taxon>
    </lineage>
</organism>
<dbReference type="SMART" id="SM00558">
    <property type="entry name" value="JmjC"/>
    <property type="match status" value="1"/>
</dbReference>
<dbReference type="Proteomes" id="UP000663829">
    <property type="component" value="Unassembled WGS sequence"/>
</dbReference>
<feature type="domain" description="JmjC" evidence="2">
    <location>
        <begin position="122"/>
        <end position="300"/>
    </location>
</feature>
<dbReference type="InterPro" id="IPR003347">
    <property type="entry name" value="JmjC_dom"/>
</dbReference>
<gene>
    <name evidence="3" type="ORF">GPM918_LOCUS5253</name>
    <name evidence="4" type="ORF">SRO942_LOCUS5253</name>
</gene>
<evidence type="ECO:0000313" key="5">
    <source>
        <dbReference type="Proteomes" id="UP000663829"/>
    </source>
</evidence>
<dbReference type="PROSITE" id="PS51184">
    <property type="entry name" value="JMJC"/>
    <property type="match status" value="1"/>
</dbReference>
<dbReference type="PROSITE" id="PS50222">
    <property type="entry name" value="EF_HAND_2"/>
    <property type="match status" value="1"/>
</dbReference>
<feature type="non-terminal residue" evidence="3">
    <location>
        <position position="1"/>
    </location>
</feature>
<evidence type="ECO:0000259" key="2">
    <source>
        <dbReference type="PROSITE" id="PS51184"/>
    </source>
</evidence>
<dbReference type="PANTHER" id="PTHR12461">
    <property type="entry name" value="HYPOXIA-INDUCIBLE FACTOR 1 ALPHA INHIBITOR-RELATED"/>
    <property type="match status" value="1"/>
</dbReference>
<accession>A0A813VD47</accession>
<reference evidence="3" key="1">
    <citation type="submission" date="2021-02" db="EMBL/GenBank/DDBJ databases">
        <authorList>
            <person name="Nowell W R."/>
        </authorList>
    </citation>
    <scope>NUCLEOTIDE SEQUENCE</scope>
</reference>
<sequence>LTRQYVNITVKTLVSVDTITTSKDLSKKVDNGNSTTNKRKQLIICNSRQKLLILLAMNRHENIALLLDSSFGSAGPFLKIDELNEFPSSFIFFNNYLRKSQTVLFRQVLSNDPYLSMWQKDERLKSVDGLHDAPISVETVKKEDRKQNILQMTFSQFLKQYIQDELYMVDEVPGPLSSGGTSSVIHTDDYDNINCVLRGTKRFILINPFNYTNVFDVGKIIDNNRGSYSSIDVDKTDYEQFPMLKNVSYYEINMTSGDCLYIPALWIHQVRSFGSNIAINYWLNHDRAVNSVIIDRNTCSEHETDLTMTLDTIIWPKDNQRVESFKSFMYELVEHEKTSFKKWTKEFSKEFDFDLQSNVKIISLFAEFFDAIDSNENGYIEIEEIDTMIDDRQDQCFDILHEIDDFIIRKKNNTMLIDENEDDEMEQSFSDVEDNEYDIYSDDELDVNTTTMKDEYEHEDL</sequence>
<dbReference type="GO" id="GO:0005509">
    <property type="term" value="F:calcium ion binding"/>
    <property type="evidence" value="ECO:0007669"/>
    <property type="project" value="InterPro"/>
</dbReference>
<keyword evidence="5" id="KW-1185">Reference proteome</keyword>
<dbReference type="PANTHER" id="PTHR12461:SF18">
    <property type="entry name" value="JMJC DOMAIN-CONTAINING PROTEIN"/>
    <property type="match status" value="1"/>
</dbReference>
<dbReference type="SUPFAM" id="SSF51197">
    <property type="entry name" value="Clavaminate synthase-like"/>
    <property type="match status" value="1"/>
</dbReference>
<dbReference type="PROSITE" id="PS00018">
    <property type="entry name" value="EF_HAND_1"/>
    <property type="match status" value="1"/>
</dbReference>
<evidence type="ECO:0008006" key="6">
    <source>
        <dbReference type="Google" id="ProtNLM"/>
    </source>
</evidence>
<dbReference type="OrthoDB" id="415358at2759"/>
<dbReference type="InterPro" id="IPR018247">
    <property type="entry name" value="EF_Hand_1_Ca_BS"/>
</dbReference>